<dbReference type="EMBL" id="VDMD01000049">
    <property type="protein sequence ID" value="TRM57315.1"/>
    <property type="molecule type" value="Genomic_DNA"/>
</dbReference>
<name>A0A550BXP0_9AGAR</name>
<sequence>MFKLAILASLLVAVSAIPAADLAARARTTETITDYGCVQYVEVPGTETQTVPATTTTVHDPRTTSVTTIQSVYPPGMKRQGGWDTIVESVVCAKTQPYLAATTVYADPTITATRTAFASTETFTETYTLCVGENVCA</sequence>
<dbReference type="AlphaFoldDB" id="A0A550BXP0"/>
<dbReference type="Proteomes" id="UP000320762">
    <property type="component" value="Unassembled WGS sequence"/>
</dbReference>
<evidence type="ECO:0000313" key="3">
    <source>
        <dbReference type="Proteomes" id="UP000320762"/>
    </source>
</evidence>
<gene>
    <name evidence="2" type="ORF">BD626DRAFT_574638</name>
</gene>
<accession>A0A550BXP0</accession>
<feature type="chain" id="PRO_5022247031" evidence="1">
    <location>
        <begin position="17"/>
        <end position="137"/>
    </location>
</feature>
<keyword evidence="1" id="KW-0732">Signal</keyword>
<reference evidence="2 3" key="1">
    <citation type="journal article" date="2019" name="New Phytol.">
        <title>Comparative genomics reveals unique wood-decay strategies and fruiting body development in the Schizophyllaceae.</title>
        <authorList>
            <person name="Almasi E."/>
            <person name="Sahu N."/>
            <person name="Krizsan K."/>
            <person name="Balint B."/>
            <person name="Kovacs G.M."/>
            <person name="Kiss B."/>
            <person name="Cseklye J."/>
            <person name="Drula E."/>
            <person name="Henrissat B."/>
            <person name="Nagy I."/>
            <person name="Chovatia M."/>
            <person name="Adam C."/>
            <person name="LaButti K."/>
            <person name="Lipzen A."/>
            <person name="Riley R."/>
            <person name="Grigoriev I.V."/>
            <person name="Nagy L.G."/>
        </authorList>
    </citation>
    <scope>NUCLEOTIDE SEQUENCE [LARGE SCALE GENOMIC DNA]</scope>
    <source>
        <strain evidence="2 3">NL-1724</strain>
    </source>
</reference>
<keyword evidence="3" id="KW-1185">Reference proteome</keyword>
<organism evidence="2 3">
    <name type="scientific">Schizophyllum amplum</name>
    <dbReference type="NCBI Taxonomy" id="97359"/>
    <lineage>
        <taxon>Eukaryota</taxon>
        <taxon>Fungi</taxon>
        <taxon>Dikarya</taxon>
        <taxon>Basidiomycota</taxon>
        <taxon>Agaricomycotina</taxon>
        <taxon>Agaricomycetes</taxon>
        <taxon>Agaricomycetidae</taxon>
        <taxon>Agaricales</taxon>
        <taxon>Schizophyllaceae</taxon>
        <taxon>Schizophyllum</taxon>
    </lineage>
</organism>
<proteinExistence type="predicted"/>
<protein>
    <submittedName>
        <fullName evidence="2">Uncharacterized protein</fullName>
    </submittedName>
</protein>
<feature type="signal peptide" evidence="1">
    <location>
        <begin position="1"/>
        <end position="16"/>
    </location>
</feature>
<evidence type="ECO:0000256" key="1">
    <source>
        <dbReference type="SAM" id="SignalP"/>
    </source>
</evidence>
<comment type="caution">
    <text evidence="2">The sequence shown here is derived from an EMBL/GenBank/DDBJ whole genome shotgun (WGS) entry which is preliminary data.</text>
</comment>
<evidence type="ECO:0000313" key="2">
    <source>
        <dbReference type="EMBL" id="TRM57315.1"/>
    </source>
</evidence>